<keyword evidence="1" id="KW-0812">Transmembrane</keyword>
<dbReference type="AlphaFoldDB" id="A0A1I8NAH8"/>
<dbReference type="EnsemblMetazoa" id="MDOA013249-RA">
    <property type="protein sequence ID" value="MDOA013249-PA"/>
    <property type="gene ID" value="MDOA013249"/>
</dbReference>
<organism evidence="2">
    <name type="scientific">Musca domestica</name>
    <name type="common">House fly</name>
    <dbReference type="NCBI Taxonomy" id="7370"/>
    <lineage>
        <taxon>Eukaryota</taxon>
        <taxon>Metazoa</taxon>
        <taxon>Ecdysozoa</taxon>
        <taxon>Arthropoda</taxon>
        <taxon>Hexapoda</taxon>
        <taxon>Insecta</taxon>
        <taxon>Pterygota</taxon>
        <taxon>Neoptera</taxon>
        <taxon>Endopterygota</taxon>
        <taxon>Diptera</taxon>
        <taxon>Brachycera</taxon>
        <taxon>Muscomorpha</taxon>
        <taxon>Muscoidea</taxon>
        <taxon>Muscidae</taxon>
        <taxon>Musca</taxon>
    </lineage>
</organism>
<name>A0A1I8NAH8_MUSDO</name>
<dbReference type="KEGG" id="mde:101893987"/>
<feature type="transmembrane region" description="Helical" evidence="1">
    <location>
        <begin position="6"/>
        <end position="30"/>
    </location>
</feature>
<reference evidence="2" key="1">
    <citation type="submission" date="2020-05" db="UniProtKB">
        <authorList>
            <consortium name="EnsemblMetazoa"/>
        </authorList>
    </citation>
    <scope>IDENTIFICATION</scope>
    <source>
        <strain evidence="2">Aabys</strain>
    </source>
</reference>
<dbReference type="EnsemblMetazoa" id="MDOA013249-RB">
    <property type="protein sequence ID" value="MDOA013249-PB"/>
    <property type="gene ID" value="MDOA013249"/>
</dbReference>
<protein>
    <submittedName>
        <fullName evidence="4">Uncharacterized protein LOC101893987</fullName>
    </submittedName>
</protein>
<evidence type="ECO:0000313" key="2">
    <source>
        <dbReference type="EnsemblMetazoa" id="MDOA013249-PB"/>
    </source>
</evidence>
<proteinExistence type="predicted"/>
<dbReference type="Proteomes" id="UP001652621">
    <property type="component" value="Unplaced"/>
</dbReference>
<keyword evidence="3" id="KW-1185">Reference proteome</keyword>
<dbReference type="eggNOG" id="ENOG502TFAT">
    <property type="taxonomic scope" value="Eukaryota"/>
</dbReference>
<keyword evidence="1" id="KW-1133">Transmembrane helix</keyword>
<evidence type="ECO:0000313" key="4">
    <source>
        <dbReference type="RefSeq" id="XP_005183806.1"/>
    </source>
</evidence>
<reference evidence="4" key="2">
    <citation type="submission" date="2025-04" db="UniProtKB">
        <authorList>
            <consortium name="RefSeq"/>
        </authorList>
    </citation>
    <scope>IDENTIFICATION</scope>
    <source>
        <strain evidence="4">Aabys</strain>
    </source>
</reference>
<dbReference type="RefSeq" id="XP_005183806.1">
    <property type="nucleotide sequence ID" value="XM_005183749.3"/>
</dbReference>
<dbReference type="VEuPathDB" id="VectorBase:MDOMA2_003980"/>
<sequence length="49" mass="5961">MWRDIFLYLTLIVLFFFIFLAQLIVNVYAFQRQPPVPKPNSERNEIIFV</sequence>
<dbReference type="GeneID" id="101893987"/>
<evidence type="ECO:0000313" key="3">
    <source>
        <dbReference type="Proteomes" id="UP001652621"/>
    </source>
</evidence>
<gene>
    <name evidence="2" type="primary">101893987</name>
    <name evidence="4" type="synonym">LOC101893987</name>
</gene>
<keyword evidence="1" id="KW-0472">Membrane</keyword>
<accession>A0A1I8NAH8</accession>
<dbReference type="VEuPathDB" id="VectorBase:MDOA013249"/>
<evidence type="ECO:0000256" key="1">
    <source>
        <dbReference type="SAM" id="Phobius"/>
    </source>
</evidence>